<keyword evidence="2" id="KW-0479">Metal-binding</keyword>
<dbReference type="Pfam" id="PF01966">
    <property type="entry name" value="HD"/>
    <property type="match status" value="1"/>
</dbReference>
<keyword evidence="4 8" id="KW-0378">Hydrolase</keyword>
<sequence>MNKSEMIERLSDYLPEKRIRHSLNVAKAAVKLCEFCGCDKEKAEIAGILHDTAKYIKFEKVDDYCKKYGIELDKLEESSTALSHSLVGAYIARYEFGIEDREILDAIRYHTTGRANMKPLEKAIYLADLIEPGRDYPGVEELREMAYSGKIDEVIVKSIDNTITLVLKKKSPLHTRTVEARNYYIHKLKSVKKG</sequence>
<evidence type="ECO:0000313" key="8">
    <source>
        <dbReference type="EMBL" id="PSJ31398.1"/>
    </source>
</evidence>
<protein>
    <recommendedName>
        <fullName evidence="1">bis(5'-nucleosyl)-tetraphosphatase (symmetrical)</fullName>
        <ecNumber evidence="1">3.6.1.41</ecNumber>
    </recommendedName>
</protein>
<dbReference type="PROSITE" id="PS51831">
    <property type="entry name" value="HD"/>
    <property type="match status" value="1"/>
</dbReference>
<dbReference type="Gene3D" id="1.10.3210.10">
    <property type="entry name" value="Hypothetical protein af1432"/>
    <property type="match status" value="1"/>
</dbReference>
<keyword evidence="9" id="KW-1185">Reference proteome</keyword>
<dbReference type="PANTHER" id="PTHR35795">
    <property type="entry name" value="SLR1885 PROTEIN"/>
    <property type="match status" value="1"/>
</dbReference>
<reference evidence="8" key="1">
    <citation type="thesis" date="2015" institute="Rutgers" country="The State University of New Jersey, 14 College Farm Rd., New Brunswick, NJ, USA">
        <title>Ammonia toxicity in bacteria and its implications for treatment of and resource recovery from highly nitrogenous organic wastes.</title>
        <authorList>
            <person name="Luther A.K."/>
        </authorList>
    </citation>
    <scope>NUCLEOTIDE SEQUENCE</scope>
    <source>
        <strain evidence="8">RT-10B</strain>
    </source>
</reference>
<dbReference type="GO" id="GO:0000166">
    <property type="term" value="F:nucleotide binding"/>
    <property type="evidence" value="ECO:0007669"/>
    <property type="project" value="UniProtKB-KW"/>
</dbReference>
<keyword evidence="5" id="KW-0408">Iron</keyword>
<dbReference type="InterPro" id="IPR006675">
    <property type="entry name" value="HDIG_dom"/>
</dbReference>
<accession>A0A2P7Q098</accession>
<dbReference type="RefSeq" id="WP_106776856.1">
    <property type="nucleotide sequence ID" value="NZ_JYGE01000004.1"/>
</dbReference>
<dbReference type="SUPFAM" id="SSF109604">
    <property type="entry name" value="HD-domain/PDEase-like"/>
    <property type="match status" value="1"/>
</dbReference>
<evidence type="ECO:0000256" key="3">
    <source>
        <dbReference type="ARBA" id="ARBA00022741"/>
    </source>
</evidence>
<dbReference type="NCBIfam" id="TIGR00488">
    <property type="entry name" value="bis(5'-nucleosyl)-tetraphosphatase (symmetrical) YqeK"/>
    <property type="match status" value="1"/>
</dbReference>
<dbReference type="EC" id="3.6.1.41" evidence="1"/>
<evidence type="ECO:0000313" key="9">
    <source>
        <dbReference type="Proteomes" id="UP000241434"/>
    </source>
</evidence>
<dbReference type="Proteomes" id="UP000241434">
    <property type="component" value="Unassembled WGS sequence"/>
</dbReference>
<dbReference type="GO" id="GO:0008803">
    <property type="term" value="F:bis(5'-nucleosyl)-tetraphosphatase (symmetrical) activity"/>
    <property type="evidence" value="ECO:0007669"/>
    <property type="project" value="UniProtKB-EC"/>
</dbReference>
<evidence type="ECO:0000256" key="6">
    <source>
        <dbReference type="ARBA" id="ARBA00049417"/>
    </source>
</evidence>
<dbReference type="AlphaFoldDB" id="A0A2P7Q098"/>
<feature type="domain" description="HD" evidence="7">
    <location>
        <begin position="18"/>
        <end position="133"/>
    </location>
</feature>
<evidence type="ECO:0000256" key="1">
    <source>
        <dbReference type="ARBA" id="ARBA00012506"/>
    </source>
</evidence>
<dbReference type="InterPro" id="IPR003607">
    <property type="entry name" value="HD/PDEase_dom"/>
</dbReference>
<dbReference type="NCBIfam" id="TIGR00277">
    <property type="entry name" value="HDIG"/>
    <property type="match status" value="1"/>
</dbReference>
<evidence type="ECO:0000256" key="5">
    <source>
        <dbReference type="ARBA" id="ARBA00023004"/>
    </source>
</evidence>
<evidence type="ECO:0000256" key="4">
    <source>
        <dbReference type="ARBA" id="ARBA00022801"/>
    </source>
</evidence>
<dbReference type="InterPro" id="IPR051094">
    <property type="entry name" value="Diverse_Catalytic_Enzymes"/>
</dbReference>
<organism evidence="8 9">
    <name type="scientific">Peptostreptococcus russellii</name>
    <dbReference type="NCBI Taxonomy" id="215200"/>
    <lineage>
        <taxon>Bacteria</taxon>
        <taxon>Bacillati</taxon>
        <taxon>Bacillota</taxon>
        <taxon>Clostridia</taxon>
        <taxon>Peptostreptococcales</taxon>
        <taxon>Peptostreptococcaceae</taxon>
        <taxon>Peptostreptococcus</taxon>
    </lineage>
</organism>
<evidence type="ECO:0000259" key="7">
    <source>
        <dbReference type="PROSITE" id="PS51831"/>
    </source>
</evidence>
<comment type="caution">
    <text evidence="8">The sequence shown here is derived from an EMBL/GenBank/DDBJ whole genome shotgun (WGS) entry which is preliminary data.</text>
</comment>
<proteinExistence type="predicted"/>
<name>A0A2P7Q098_9FIRM</name>
<dbReference type="InterPro" id="IPR005249">
    <property type="entry name" value="YqeK"/>
</dbReference>
<keyword evidence="3" id="KW-0547">Nucleotide-binding</keyword>
<gene>
    <name evidence="8" type="ORF">UF10_05585</name>
</gene>
<dbReference type="GO" id="GO:0046872">
    <property type="term" value="F:metal ion binding"/>
    <property type="evidence" value="ECO:0007669"/>
    <property type="project" value="UniProtKB-KW"/>
</dbReference>
<dbReference type="OrthoDB" id="5295945at2"/>
<evidence type="ECO:0000256" key="2">
    <source>
        <dbReference type="ARBA" id="ARBA00022723"/>
    </source>
</evidence>
<dbReference type="InterPro" id="IPR006674">
    <property type="entry name" value="HD_domain"/>
</dbReference>
<dbReference type="SMART" id="SM00471">
    <property type="entry name" value="HDc"/>
    <property type="match status" value="1"/>
</dbReference>
<dbReference type="CDD" id="cd00077">
    <property type="entry name" value="HDc"/>
    <property type="match status" value="1"/>
</dbReference>
<dbReference type="EMBL" id="JYGE01000004">
    <property type="protein sequence ID" value="PSJ31398.1"/>
    <property type="molecule type" value="Genomic_DNA"/>
</dbReference>
<dbReference type="PANTHER" id="PTHR35795:SF1">
    <property type="entry name" value="BIS(5'-NUCLEOSYL)-TETRAPHOSPHATASE, SYMMETRICAL"/>
    <property type="match status" value="1"/>
</dbReference>
<comment type="catalytic activity">
    <reaction evidence="6">
        <text>P(1),P(4)-bis(5'-adenosyl) tetraphosphate + H2O = 2 ADP + 2 H(+)</text>
        <dbReference type="Rhea" id="RHEA:24252"/>
        <dbReference type="ChEBI" id="CHEBI:15377"/>
        <dbReference type="ChEBI" id="CHEBI:15378"/>
        <dbReference type="ChEBI" id="CHEBI:58141"/>
        <dbReference type="ChEBI" id="CHEBI:456216"/>
        <dbReference type="EC" id="3.6.1.41"/>
    </reaction>
</comment>